<dbReference type="PROSITE" id="PS01321">
    <property type="entry name" value="RUVC"/>
    <property type="match status" value="1"/>
</dbReference>
<keyword evidence="10 13" id="KW-0233">DNA recombination</keyword>
<dbReference type="GO" id="GO:0003677">
    <property type="term" value="F:DNA binding"/>
    <property type="evidence" value="ECO:0007669"/>
    <property type="project" value="UniProtKB-KW"/>
</dbReference>
<evidence type="ECO:0000256" key="7">
    <source>
        <dbReference type="ARBA" id="ARBA00022801"/>
    </source>
</evidence>
<dbReference type="HAMAP" id="MF_00034">
    <property type="entry name" value="RuvC"/>
    <property type="match status" value="1"/>
</dbReference>
<name>A0A540VBU9_9CHLR</name>
<keyword evidence="16" id="KW-1185">Reference proteome</keyword>
<evidence type="ECO:0000256" key="2">
    <source>
        <dbReference type="ARBA" id="ARBA00022490"/>
    </source>
</evidence>
<reference evidence="15 16" key="1">
    <citation type="submission" date="2019-06" db="EMBL/GenBank/DDBJ databases">
        <title>Genome sequence of Litorilinea aerophila BAA-2444.</title>
        <authorList>
            <person name="Maclea K.S."/>
            <person name="Maurais E.G."/>
            <person name="Iannazzi L.C."/>
        </authorList>
    </citation>
    <scope>NUCLEOTIDE SEQUENCE [LARGE SCALE GENOMIC DNA]</scope>
    <source>
        <strain evidence="15 16">ATCC BAA-2444</strain>
    </source>
</reference>
<feature type="binding site" evidence="13">
    <location>
        <position position="27"/>
    </location>
    <ligand>
        <name>Mg(2+)</name>
        <dbReference type="ChEBI" id="CHEBI:18420"/>
        <label>1</label>
    </ligand>
</feature>
<evidence type="ECO:0000313" key="16">
    <source>
        <dbReference type="Proteomes" id="UP000317371"/>
    </source>
</evidence>
<dbReference type="InParanoid" id="A0A540VBU9"/>
<comment type="caution">
    <text evidence="15">The sequence shown here is derived from an EMBL/GenBank/DDBJ whole genome shotgun (WGS) entry which is preliminary data.</text>
</comment>
<keyword evidence="9 13" id="KW-0238">DNA-binding</keyword>
<feature type="active site" evidence="13">
    <location>
        <position position="27"/>
    </location>
</feature>
<evidence type="ECO:0000256" key="4">
    <source>
        <dbReference type="ARBA" id="ARBA00022723"/>
    </source>
</evidence>
<dbReference type="InterPro" id="IPR036397">
    <property type="entry name" value="RNaseH_sf"/>
</dbReference>
<keyword evidence="8 13" id="KW-0460">Magnesium</keyword>
<feature type="binding site" evidence="13">
    <location>
        <position position="161"/>
    </location>
    <ligand>
        <name>Mg(2+)</name>
        <dbReference type="ChEBI" id="CHEBI:18420"/>
        <label>1</label>
    </ligand>
</feature>
<dbReference type="GO" id="GO:0008821">
    <property type="term" value="F:crossover junction DNA endonuclease activity"/>
    <property type="evidence" value="ECO:0007669"/>
    <property type="project" value="UniProtKB-UniRule"/>
</dbReference>
<sequence>MAAKARQAAAQANEIQGKWDRVALGIDPGTATTGYGVVAQSPDGDLVLLACGVIRTQPGQPMHLRLLEIYEDLHGLMDEFSPTEMAVEKLFFGRNVTNAISVGQARGAVLLAAAKRGLPVSEYTPAEIKQAIAGYGNAEKRQIQEMVQRLLGLAQIPRPDDAADGVAVALCHLQTVRYQDLLSSQAG</sequence>
<evidence type="ECO:0000256" key="14">
    <source>
        <dbReference type="NCBIfam" id="TIGR00228"/>
    </source>
</evidence>
<evidence type="ECO:0000256" key="13">
    <source>
        <dbReference type="HAMAP-Rule" id="MF_00034"/>
    </source>
</evidence>
<dbReference type="NCBIfam" id="NF000711">
    <property type="entry name" value="PRK00039.2-1"/>
    <property type="match status" value="1"/>
</dbReference>
<keyword evidence="4 13" id="KW-0479">Metal-binding</keyword>
<dbReference type="PANTHER" id="PTHR30194:SF3">
    <property type="entry name" value="CROSSOVER JUNCTION ENDODEOXYRIBONUCLEASE RUVC"/>
    <property type="match status" value="1"/>
</dbReference>
<dbReference type="GO" id="GO:0006281">
    <property type="term" value="P:DNA repair"/>
    <property type="evidence" value="ECO:0007669"/>
    <property type="project" value="UniProtKB-UniRule"/>
</dbReference>
<comment type="function">
    <text evidence="13">The RuvA-RuvB-RuvC complex processes Holliday junction (HJ) DNA during genetic recombination and DNA repair. Endonuclease that resolves HJ intermediates. Cleaves cruciform DNA by making single-stranded nicks across the HJ at symmetrical positions within the homologous arms, yielding a 5'-phosphate and a 3'-hydroxyl group; requires a central core of homology in the junction. The consensus cleavage sequence is 5'-(A/T)TT(C/G)-3'. Cleavage occurs on the 3'-side of the TT dinucleotide at the point of strand exchange. HJ branch migration catalyzed by RuvA-RuvB allows RuvC to scan DNA until it finds its consensus sequence, where it cleaves and resolves the cruciform DNA.</text>
</comment>
<evidence type="ECO:0000256" key="3">
    <source>
        <dbReference type="ARBA" id="ARBA00022722"/>
    </source>
</evidence>
<feature type="binding site" evidence="13">
    <location>
        <position position="88"/>
    </location>
    <ligand>
        <name>Mg(2+)</name>
        <dbReference type="ChEBI" id="CHEBI:18420"/>
        <label>2</label>
    </ligand>
</feature>
<dbReference type="PANTHER" id="PTHR30194">
    <property type="entry name" value="CROSSOVER JUNCTION ENDODEOXYRIBONUCLEASE RUVC"/>
    <property type="match status" value="1"/>
</dbReference>
<comment type="subunit">
    <text evidence="13">Homodimer which binds Holliday junction (HJ) DNA. The HJ becomes 2-fold symmetrical on binding to RuvC with unstacked arms; it has a different conformation from HJ DNA in complex with RuvA. In the full resolvosome a probable DNA-RuvA(4)-RuvB(12)-RuvC(2) complex forms which resolves the HJ.</text>
</comment>
<dbReference type="Gene3D" id="3.30.420.10">
    <property type="entry name" value="Ribonuclease H-like superfamily/Ribonuclease H"/>
    <property type="match status" value="1"/>
</dbReference>
<evidence type="ECO:0000256" key="6">
    <source>
        <dbReference type="ARBA" id="ARBA00022763"/>
    </source>
</evidence>
<dbReference type="Pfam" id="PF02075">
    <property type="entry name" value="RuvC"/>
    <property type="match status" value="1"/>
</dbReference>
<comment type="catalytic activity">
    <reaction evidence="12 13">
        <text>Endonucleolytic cleavage at a junction such as a reciprocal single-stranded crossover between two homologous DNA duplexes (Holliday junction).</text>
        <dbReference type="EC" id="3.1.21.10"/>
    </reaction>
</comment>
<dbReference type="GO" id="GO:0000287">
    <property type="term" value="F:magnesium ion binding"/>
    <property type="evidence" value="ECO:0007669"/>
    <property type="project" value="UniProtKB-UniRule"/>
</dbReference>
<dbReference type="CDD" id="cd16962">
    <property type="entry name" value="RuvC"/>
    <property type="match status" value="1"/>
</dbReference>
<dbReference type="SUPFAM" id="SSF53098">
    <property type="entry name" value="Ribonuclease H-like"/>
    <property type="match status" value="1"/>
</dbReference>
<organism evidence="15 16">
    <name type="scientific">Litorilinea aerophila</name>
    <dbReference type="NCBI Taxonomy" id="1204385"/>
    <lineage>
        <taxon>Bacteria</taxon>
        <taxon>Bacillati</taxon>
        <taxon>Chloroflexota</taxon>
        <taxon>Caldilineae</taxon>
        <taxon>Caldilineales</taxon>
        <taxon>Caldilineaceae</taxon>
        <taxon>Litorilinea</taxon>
    </lineage>
</organism>
<evidence type="ECO:0000256" key="12">
    <source>
        <dbReference type="ARBA" id="ARBA00029354"/>
    </source>
</evidence>
<comment type="subcellular location">
    <subcellularLocation>
        <location evidence="13">Cytoplasm</location>
    </subcellularLocation>
</comment>
<dbReference type="InterPro" id="IPR020563">
    <property type="entry name" value="X-over_junc_endoDNase_Mg_BS"/>
</dbReference>
<keyword evidence="6 13" id="KW-0227">DNA damage</keyword>
<evidence type="ECO:0000256" key="5">
    <source>
        <dbReference type="ARBA" id="ARBA00022759"/>
    </source>
</evidence>
<protein>
    <recommendedName>
        <fullName evidence="13 14">Crossover junction endodeoxyribonuclease RuvC</fullName>
        <ecNumber evidence="13 14">3.1.21.10</ecNumber>
    </recommendedName>
    <alternativeName>
        <fullName evidence="13">Holliday junction nuclease RuvC</fullName>
    </alternativeName>
    <alternativeName>
        <fullName evidence="13">Holliday junction resolvase RuvC</fullName>
    </alternativeName>
</protein>
<dbReference type="InterPro" id="IPR012337">
    <property type="entry name" value="RNaseH-like_sf"/>
</dbReference>
<evidence type="ECO:0000256" key="11">
    <source>
        <dbReference type="ARBA" id="ARBA00023204"/>
    </source>
</evidence>
<dbReference type="Proteomes" id="UP000317371">
    <property type="component" value="Unassembled WGS sequence"/>
</dbReference>
<dbReference type="EMBL" id="VIGC01000038">
    <property type="protein sequence ID" value="TQE93533.1"/>
    <property type="molecule type" value="Genomic_DNA"/>
</dbReference>
<dbReference type="RefSeq" id="WP_141612141.1">
    <property type="nucleotide sequence ID" value="NZ_VIGC02000038.1"/>
</dbReference>
<evidence type="ECO:0000256" key="8">
    <source>
        <dbReference type="ARBA" id="ARBA00022842"/>
    </source>
</evidence>
<feature type="active site" evidence="13">
    <location>
        <position position="161"/>
    </location>
</feature>
<proteinExistence type="inferred from homology"/>
<dbReference type="OrthoDB" id="9805499at2"/>
<accession>A0A540VBU9</accession>
<feature type="active site" evidence="13">
    <location>
        <position position="88"/>
    </location>
</feature>
<keyword evidence="7 13" id="KW-0378">Hydrolase</keyword>
<comment type="cofactor">
    <cofactor evidence="13">
        <name>Mg(2+)</name>
        <dbReference type="ChEBI" id="CHEBI:18420"/>
    </cofactor>
    <text evidence="13">Binds 2 Mg(2+) ion per subunit.</text>
</comment>
<dbReference type="GO" id="GO:0048476">
    <property type="term" value="C:Holliday junction resolvase complex"/>
    <property type="evidence" value="ECO:0007669"/>
    <property type="project" value="UniProtKB-UniRule"/>
</dbReference>
<keyword evidence="11 13" id="KW-0234">DNA repair</keyword>
<evidence type="ECO:0000256" key="1">
    <source>
        <dbReference type="ARBA" id="ARBA00009518"/>
    </source>
</evidence>
<dbReference type="NCBIfam" id="TIGR00228">
    <property type="entry name" value="ruvC"/>
    <property type="match status" value="1"/>
</dbReference>
<comment type="similarity">
    <text evidence="1 13">Belongs to the RuvC family.</text>
</comment>
<dbReference type="InterPro" id="IPR002176">
    <property type="entry name" value="X-over_junc_endoDNase_RuvC"/>
</dbReference>
<evidence type="ECO:0000313" key="15">
    <source>
        <dbReference type="EMBL" id="TQE93533.1"/>
    </source>
</evidence>
<dbReference type="PRINTS" id="PR00696">
    <property type="entry name" value="RSOLVASERUVC"/>
</dbReference>
<gene>
    <name evidence="13 15" type="primary">ruvC</name>
    <name evidence="15" type="ORF">FKZ61_21065</name>
</gene>
<evidence type="ECO:0000256" key="9">
    <source>
        <dbReference type="ARBA" id="ARBA00023125"/>
    </source>
</evidence>
<dbReference type="AlphaFoldDB" id="A0A540VBU9"/>
<evidence type="ECO:0000256" key="10">
    <source>
        <dbReference type="ARBA" id="ARBA00023172"/>
    </source>
</evidence>
<dbReference type="GO" id="GO:0006310">
    <property type="term" value="P:DNA recombination"/>
    <property type="evidence" value="ECO:0007669"/>
    <property type="project" value="UniProtKB-UniRule"/>
</dbReference>
<dbReference type="FunFam" id="3.30.420.10:FF:000002">
    <property type="entry name" value="Crossover junction endodeoxyribonuclease RuvC"/>
    <property type="match status" value="1"/>
</dbReference>
<keyword evidence="5 13" id="KW-0255">Endonuclease</keyword>
<keyword evidence="3 13" id="KW-0540">Nuclease</keyword>
<dbReference type="GO" id="GO:0005737">
    <property type="term" value="C:cytoplasm"/>
    <property type="evidence" value="ECO:0007669"/>
    <property type="project" value="UniProtKB-SubCell"/>
</dbReference>
<dbReference type="EC" id="3.1.21.10" evidence="13 14"/>
<keyword evidence="2 13" id="KW-0963">Cytoplasm</keyword>